<dbReference type="Proteomes" id="UP000005239">
    <property type="component" value="Unassembled WGS sequence"/>
</dbReference>
<dbReference type="AlphaFoldDB" id="A0A2A6BY71"/>
<name>A0A2A6BY71_PRIPA</name>
<protein>
    <submittedName>
        <fullName evidence="1">Uncharacterized protein</fullName>
    </submittedName>
</protein>
<keyword evidence="2" id="KW-1185">Reference proteome</keyword>
<dbReference type="EnsemblMetazoa" id="PPA03253.1">
    <property type="protein sequence ID" value="PPA03253.1"/>
    <property type="gene ID" value="WBGene00092807"/>
</dbReference>
<gene>
    <name evidence="1" type="primary">WBGene00092807</name>
</gene>
<reference evidence="1" key="2">
    <citation type="submission" date="2022-06" db="UniProtKB">
        <authorList>
            <consortium name="EnsemblMetazoa"/>
        </authorList>
    </citation>
    <scope>IDENTIFICATION</scope>
    <source>
        <strain evidence="1">PS312</strain>
    </source>
</reference>
<organism evidence="1 2">
    <name type="scientific">Pristionchus pacificus</name>
    <name type="common">Parasitic nematode worm</name>
    <dbReference type="NCBI Taxonomy" id="54126"/>
    <lineage>
        <taxon>Eukaryota</taxon>
        <taxon>Metazoa</taxon>
        <taxon>Ecdysozoa</taxon>
        <taxon>Nematoda</taxon>
        <taxon>Chromadorea</taxon>
        <taxon>Rhabditida</taxon>
        <taxon>Rhabditina</taxon>
        <taxon>Diplogasteromorpha</taxon>
        <taxon>Diplogasteroidea</taxon>
        <taxon>Neodiplogasteridae</taxon>
        <taxon>Pristionchus</taxon>
    </lineage>
</organism>
<sequence length="152" mass="16811">MSQFESSYTKLMSSISSLSPLVTSIENEISQIFEASNSDEIQKISARVARILVDAQIIRDDYSDLFSSLVQSIDNMDNGDNNKEAELNKLTEFKNSTDATTSMEIDPLSLSNVVSKLENKFRRSLETATVRASALSRLAPPISVPSTAFHTR</sequence>
<evidence type="ECO:0000313" key="2">
    <source>
        <dbReference type="Proteomes" id="UP000005239"/>
    </source>
</evidence>
<reference evidence="2" key="1">
    <citation type="journal article" date="2008" name="Nat. Genet.">
        <title>The Pristionchus pacificus genome provides a unique perspective on nematode lifestyle and parasitism.</title>
        <authorList>
            <person name="Dieterich C."/>
            <person name="Clifton S.W."/>
            <person name="Schuster L.N."/>
            <person name="Chinwalla A."/>
            <person name="Delehaunty K."/>
            <person name="Dinkelacker I."/>
            <person name="Fulton L."/>
            <person name="Fulton R."/>
            <person name="Godfrey J."/>
            <person name="Minx P."/>
            <person name="Mitreva M."/>
            <person name="Roeseler W."/>
            <person name="Tian H."/>
            <person name="Witte H."/>
            <person name="Yang S.P."/>
            <person name="Wilson R.K."/>
            <person name="Sommer R.J."/>
        </authorList>
    </citation>
    <scope>NUCLEOTIDE SEQUENCE [LARGE SCALE GENOMIC DNA]</scope>
    <source>
        <strain evidence="2">PS312</strain>
    </source>
</reference>
<proteinExistence type="predicted"/>
<evidence type="ECO:0000313" key="1">
    <source>
        <dbReference type="EnsemblMetazoa" id="PPA03253.1"/>
    </source>
</evidence>
<accession>A0A2A6BY71</accession>
<accession>A0A8R1U6J7</accession>